<accession>Q21H22</accession>
<dbReference type="KEGG" id="sde:Sde_2747"/>
<dbReference type="eggNOG" id="ENOG50331MS">
    <property type="taxonomic scope" value="Bacteria"/>
</dbReference>
<dbReference type="RefSeq" id="WP_011469224.1">
    <property type="nucleotide sequence ID" value="NC_007912.1"/>
</dbReference>
<proteinExistence type="predicted"/>
<dbReference type="OrthoDB" id="6838090at2"/>
<dbReference type="HOGENOM" id="CLU_059549_0_0_6"/>
<dbReference type="GeneID" id="98614404"/>
<dbReference type="EMBL" id="CP000282">
    <property type="protein sequence ID" value="ABD82007.1"/>
    <property type="molecule type" value="Genomic_DNA"/>
</dbReference>
<gene>
    <name evidence="1" type="ordered locus">Sde_2747</name>
</gene>
<dbReference type="Proteomes" id="UP000001947">
    <property type="component" value="Chromosome"/>
</dbReference>
<dbReference type="AlphaFoldDB" id="Q21H22"/>
<keyword evidence="2" id="KW-1185">Reference proteome</keyword>
<reference evidence="1 2" key="1">
    <citation type="journal article" date="2008" name="PLoS Genet.">
        <title>Complete genome sequence of the complex carbohydrate-degrading marine bacterium, Saccharophagus degradans strain 2-40 T.</title>
        <authorList>
            <person name="Weiner R.M."/>
            <person name="Taylor L.E.II."/>
            <person name="Henrissat B."/>
            <person name="Hauser L."/>
            <person name="Land M."/>
            <person name="Coutinho P.M."/>
            <person name="Rancurel C."/>
            <person name="Saunders E.H."/>
            <person name="Longmire A.G."/>
            <person name="Zhang H."/>
            <person name="Bayer E.A."/>
            <person name="Gilbert H.J."/>
            <person name="Larimer F."/>
            <person name="Zhulin I.B."/>
            <person name="Ekborg N.A."/>
            <person name="Lamed R."/>
            <person name="Richardson P.M."/>
            <person name="Borovok I."/>
            <person name="Hutcheson S."/>
        </authorList>
    </citation>
    <scope>NUCLEOTIDE SEQUENCE [LARGE SCALE GENOMIC DNA]</scope>
    <source>
        <strain evidence="2">2-40 / ATCC 43961 / DSM 17024</strain>
    </source>
</reference>
<sequence>MESYTLPKNLNFSGIEEAFKKLEDNENLKLRLPNGLKESGVFGLEGLVCQLIATWLRNNKGERIFHCFADKAEPNSFDKISSSFYGICILRLADKILLSNKEEVATSIALATAFERVKKIIGGDFESAYKGLYVAIPSIKSTGVNREFNNPLYARDEVIGKEAFYKLTEKALATVVPQHSKSAHINDVKEHVSNIIRELFDNTHKHARESEKGDILPINFRGIIFNSVSVSSVRLSELISSVGGKDMLLFSAEWRKWMDENKKNLPVLDITVVDAGPGYAKRWTGKAKDELTQEDEIEAVLQCFVKNNSTSPNIGDGSGLTHVLSGLRRLRGWFRLRTGSVAVSRSFFEGTGSLKINANDVNKMSTHIEGVSFNIVIPLVSFEQEGKNHV</sequence>
<protein>
    <recommendedName>
        <fullName evidence="3">ATP-binding protein</fullName>
    </recommendedName>
</protein>
<name>Q21H22_SACD2</name>
<evidence type="ECO:0000313" key="1">
    <source>
        <dbReference type="EMBL" id="ABD82007.1"/>
    </source>
</evidence>
<evidence type="ECO:0000313" key="2">
    <source>
        <dbReference type="Proteomes" id="UP000001947"/>
    </source>
</evidence>
<organism evidence="1 2">
    <name type="scientific">Saccharophagus degradans (strain 2-40 / ATCC 43961 / DSM 17024)</name>
    <dbReference type="NCBI Taxonomy" id="203122"/>
    <lineage>
        <taxon>Bacteria</taxon>
        <taxon>Pseudomonadati</taxon>
        <taxon>Pseudomonadota</taxon>
        <taxon>Gammaproteobacteria</taxon>
        <taxon>Cellvibrionales</taxon>
        <taxon>Cellvibrionaceae</taxon>
        <taxon>Saccharophagus</taxon>
    </lineage>
</organism>
<evidence type="ECO:0008006" key="3">
    <source>
        <dbReference type="Google" id="ProtNLM"/>
    </source>
</evidence>